<name>A0A6P7FW91_DIAVI</name>
<sequence>MRPVIRRRKECVPDNQHKNLAFDYFLPDDEICLYLQKYYMYEICIRVCKNFIMNTLDLQAETVTEWIKTLQAEQPATGTNQDLRTRNQKRTTKTITTVTNNAEKQQSVKEWLNLLPKVSSHYCRAYTNRMYVEDTFESKAHMHRIYLIWYQDNKKPKASKRVFYMVLESEKVSIFKPRKYQCDVCVSYKEGHTSEEDYKLHILKKNKAMSAKSDALSLTVFSDVLVITMDVQSGILCPKILVSVQYYKQKLQQHNFSIYLNNT</sequence>
<evidence type="ECO:0000313" key="1">
    <source>
        <dbReference type="RefSeq" id="XP_028139062.1"/>
    </source>
</evidence>
<dbReference type="RefSeq" id="XP_028139062.1">
    <property type="nucleotide sequence ID" value="XM_028283261.1"/>
</dbReference>
<organism evidence="1">
    <name type="scientific">Diabrotica virgifera virgifera</name>
    <name type="common">western corn rootworm</name>
    <dbReference type="NCBI Taxonomy" id="50390"/>
    <lineage>
        <taxon>Eukaryota</taxon>
        <taxon>Metazoa</taxon>
        <taxon>Ecdysozoa</taxon>
        <taxon>Arthropoda</taxon>
        <taxon>Hexapoda</taxon>
        <taxon>Insecta</taxon>
        <taxon>Pterygota</taxon>
        <taxon>Neoptera</taxon>
        <taxon>Endopterygota</taxon>
        <taxon>Coleoptera</taxon>
        <taxon>Polyphaga</taxon>
        <taxon>Cucujiformia</taxon>
        <taxon>Chrysomeloidea</taxon>
        <taxon>Chrysomelidae</taxon>
        <taxon>Galerucinae</taxon>
        <taxon>Diabroticina</taxon>
        <taxon>Diabroticites</taxon>
        <taxon>Diabrotica</taxon>
    </lineage>
</organism>
<dbReference type="AlphaFoldDB" id="A0A6P7FW91"/>
<protein>
    <submittedName>
        <fullName evidence="1">Uncharacterized protein LOC114333396</fullName>
    </submittedName>
</protein>
<proteinExistence type="predicted"/>
<dbReference type="InParanoid" id="A0A6P7FW91"/>
<accession>A0A6P7FW91</accession>
<gene>
    <name evidence="1" type="primary">LOC114333396</name>
</gene>
<reference evidence="1" key="1">
    <citation type="submission" date="2025-08" db="UniProtKB">
        <authorList>
            <consortium name="RefSeq"/>
        </authorList>
    </citation>
    <scope>IDENTIFICATION</scope>
    <source>
        <tissue evidence="1">Whole insect</tissue>
    </source>
</reference>